<protein>
    <submittedName>
        <fullName evidence="4">Uncharacterized protein LOC100904629</fullName>
    </submittedName>
</protein>
<evidence type="ECO:0000256" key="1">
    <source>
        <dbReference type="SAM" id="Coils"/>
    </source>
</evidence>
<dbReference type="AlphaFoldDB" id="A0AAJ6W077"/>
<reference evidence="4" key="1">
    <citation type="submission" date="2025-08" db="UniProtKB">
        <authorList>
            <consortium name="RefSeq"/>
        </authorList>
    </citation>
    <scope>IDENTIFICATION</scope>
</reference>
<feature type="compositionally biased region" description="Polar residues" evidence="2">
    <location>
        <begin position="51"/>
        <end position="69"/>
    </location>
</feature>
<feature type="region of interest" description="Disordered" evidence="2">
    <location>
        <begin position="1"/>
        <end position="74"/>
    </location>
</feature>
<organism evidence="3 4">
    <name type="scientific">Galendromus occidentalis</name>
    <name type="common">western predatory mite</name>
    <dbReference type="NCBI Taxonomy" id="34638"/>
    <lineage>
        <taxon>Eukaryota</taxon>
        <taxon>Metazoa</taxon>
        <taxon>Ecdysozoa</taxon>
        <taxon>Arthropoda</taxon>
        <taxon>Chelicerata</taxon>
        <taxon>Arachnida</taxon>
        <taxon>Acari</taxon>
        <taxon>Parasitiformes</taxon>
        <taxon>Mesostigmata</taxon>
        <taxon>Gamasina</taxon>
        <taxon>Phytoseioidea</taxon>
        <taxon>Phytoseiidae</taxon>
        <taxon>Typhlodrominae</taxon>
        <taxon>Galendromus</taxon>
    </lineage>
</organism>
<proteinExistence type="predicted"/>
<dbReference type="Proteomes" id="UP000694867">
    <property type="component" value="Unplaced"/>
</dbReference>
<gene>
    <name evidence="4" type="primary">LOC100904629</name>
</gene>
<feature type="compositionally biased region" description="Basic and acidic residues" evidence="2">
    <location>
        <begin position="34"/>
        <end position="44"/>
    </location>
</feature>
<accession>A0AAJ6W077</accession>
<sequence length="335" mass="38382">MVGATVGPFVPAGSRHSHHANTKMQSSKKSSTSHPDEDRRRSQKESLPVSPRTSGENSSRASHGTSQGCVSRFPSERTVLQEQLERFYGEIGHLSEKVSRVQKEVEEASVNLRMLRELLARLESFGGKDFERAELQCRLIRTQLDGLEHTAKTMPHYYPSYPMFNDLISTLKKVLAGHEYVTQASKEKNDMLRENDKLRNEIQVLREEMDKLKRKHVKDKKTINELEKLSSSRLQDSSSLKMFSPQHNSSSTQREDDLKLIEMLREVKTALQDGQEFRGNKDYSDVVCRLKEAVKPDRLDSPKSHEAVASMDSYFRILEKNISLINHELDIQNNN</sequence>
<feature type="coiled-coil region" evidence="1">
    <location>
        <begin position="181"/>
        <end position="229"/>
    </location>
</feature>
<evidence type="ECO:0000256" key="2">
    <source>
        <dbReference type="SAM" id="MobiDB-lite"/>
    </source>
</evidence>
<name>A0AAJ6W077_9ACAR</name>
<dbReference type="GeneID" id="100904629"/>
<evidence type="ECO:0000313" key="4">
    <source>
        <dbReference type="RefSeq" id="XP_003747182.1"/>
    </source>
</evidence>
<keyword evidence="1" id="KW-0175">Coiled coil</keyword>
<dbReference type="KEGG" id="goe:100904629"/>
<dbReference type="RefSeq" id="XP_003747182.1">
    <property type="nucleotide sequence ID" value="XM_003747134.1"/>
</dbReference>
<keyword evidence="3" id="KW-1185">Reference proteome</keyword>
<evidence type="ECO:0000313" key="3">
    <source>
        <dbReference type="Proteomes" id="UP000694867"/>
    </source>
</evidence>